<evidence type="ECO:0000313" key="2">
    <source>
        <dbReference type="Proteomes" id="UP000617340"/>
    </source>
</evidence>
<reference evidence="1" key="1">
    <citation type="journal article" date="2020" name="G3 (Bethesda)">
        <title>High-Quality Assemblies for Three Invasive Social Wasps from the &lt;i&gt;Vespula&lt;/i&gt; Genus.</title>
        <authorList>
            <person name="Harrop T.W.R."/>
            <person name="Guhlin J."/>
            <person name="McLaughlin G.M."/>
            <person name="Permina E."/>
            <person name="Stockwell P."/>
            <person name="Gilligan J."/>
            <person name="Le Lec M.F."/>
            <person name="Gruber M.A.M."/>
            <person name="Quinn O."/>
            <person name="Lovegrove M."/>
            <person name="Duncan E.J."/>
            <person name="Remnant E.J."/>
            <person name="Van Eeckhoven J."/>
            <person name="Graham B."/>
            <person name="Knapp R.A."/>
            <person name="Langford K.W."/>
            <person name="Kronenberg Z."/>
            <person name="Press M.O."/>
            <person name="Eacker S.M."/>
            <person name="Wilson-Rankin E.E."/>
            <person name="Purcell J."/>
            <person name="Lester P.J."/>
            <person name="Dearden P.K."/>
        </authorList>
    </citation>
    <scope>NUCLEOTIDE SEQUENCE</scope>
    <source>
        <strain evidence="1">Linc-1</strain>
    </source>
</reference>
<proteinExistence type="predicted"/>
<dbReference type="EMBL" id="JACSDZ010000002">
    <property type="protein sequence ID" value="KAF7415255.1"/>
    <property type="molecule type" value="Genomic_DNA"/>
</dbReference>
<organism evidence="1 2">
    <name type="scientific">Vespula germanica</name>
    <name type="common">German yellow jacket</name>
    <name type="synonym">Paravespula germanica</name>
    <dbReference type="NCBI Taxonomy" id="30212"/>
    <lineage>
        <taxon>Eukaryota</taxon>
        <taxon>Metazoa</taxon>
        <taxon>Ecdysozoa</taxon>
        <taxon>Arthropoda</taxon>
        <taxon>Hexapoda</taxon>
        <taxon>Insecta</taxon>
        <taxon>Pterygota</taxon>
        <taxon>Neoptera</taxon>
        <taxon>Endopterygota</taxon>
        <taxon>Hymenoptera</taxon>
        <taxon>Apocrita</taxon>
        <taxon>Aculeata</taxon>
        <taxon>Vespoidea</taxon>
        <taxon>Vespidae</taxon>
        <taxon>Vespinae</taxon>
        <taxon>Vespula</taxon>
    </lineage>
</organism>
<accession>A0A834NPR0</accession>
<protein>
    <submittedName>
        <fullName evidence="1">Uncharacterized protein</fullName>
    </submittedName>
</protein>
<comment type="caution">
    <text evidence="1">The sequence shown here is derived from an EMBL/GenBank/DDBJ whole genome shotgun (WGS) entry which is preliminary data.</text>
</comment>
<gene>
    <name evidence="1" type="ORF">HZH68_003744</name>
</gene>
<keyword evidence="2" id="KW-1185">Reference proteome</keyword>
<sequence length="77" mass="8519">MDFLKTFLITLNMEGKFQNALDIIETPEFSNVSKVWKSTPTRKRVRICYGPAPYRLGQVGTGSGANAGELTRVQLGV</sequence>
<evidence type="ECO:0000313" key="1">
    <source>
        <dbReference type="EMBL" id="KAF7415255.1"/>
    </source>
</evidence>
<dbReference type="AlphaFoldDB" id="A0A834NPR0"/>
<dbReference type="Proteomes" id="UP000617340">
    <property type="component" value="Unassembled WGS sequence"/>
</dbReference>
<name>A0A834NPR0_VESGE</name>